<organism evidence="1 2">
    <name type="scientific">Candidatus Nitrosopumilus salarius BD31</name>
    <dbReference type="NCBI Taxonomy" id="859350"/>
    <lineage>
        <taxon>Archaea</taxon>
        <taxon>Nitrososphaerota</taxon>
        <taxon>Nitrososphaeria</taxon>
        <taxon>Nitrosopumilales</taxon>
        <taxon>Nitrosopumilaceae</taxon>
        <taxon>Nitrosopumilus</taxon>
    </lineage>
</organism>
<gene>
    <name evidence="1" type="ORF">BD31_I2161</name>
</gene>
<sequence length="47" mass="5822">MSTRHEYKHRIDIHNYKSKMRQISDQIERELSSENIALIKKYDREMV</sequence>
<evidence type="ECO:0000313" key="1">
    <source>
        <dbReference type="EMBL" id="EIJ66700.1"/>
    </source>
</evidence>
<keyword evidence="2" id="KW-1185">Reference proteome</keyword>
<reference evidence="1 2" key="1">
    <citation type="journal article" date="2012" name="J. Bacteriol.">
        <title>Genome sequence of "Candidatus Nitrosopumilus salaria" BD31, an ammonia-oxidizing archaeon from the San Francisco Bay estuary.</title>
        <authorList>
            <person name="Mosier A.C."/>
            <person name="Allen E.E."/>
            <person name="Kim M."/>
            <person name="Ferriera S."/>
            <person name="Francis C.A."/>
        </authorList>
    </citation>
    <scope>NUCLEOTIDE SEQUENCE [LARGE SCALE GENOMIC DNA]</scope>
    <source>
        <strain evidence="1 2">BD31</strain>
    </source>
</reference>
<evidence type="ECO:0000313" key="2">
    <source>
        <dbReference type="Proteomes" id="UP000003423"/>
    </source>
</evidence>
<dbReference type="EMBL" id="AEXL02000029">
    <property type="protein sequence ID" value="EIJ66700.1"/>
    <property type="molecule type" value="Genomic_DNA"/>
</dbReference>
<dbReference type="PATRIC" id="fig|859350.6.peg.314"/>
<dbReference type="Proteomes" id="UP000003423">
    <property type="component" value="Unassembled WGS sequence"/>
</dbReference>
<proteinExistence type="predicted"/>
<protein>
    <submittedName>
        <fullName evidence="1">Uncharacterized protein</fullName>
    </submittedName>
</protein>
<name>I3D4Q7_9ARCH</name>
<accession>I3D4Q7</accession>
<dbReference type="AlphaFoldDB" id="I3D4Q7"/>
<comment type="caution">
    <text evidence="1">The sequence shown here is derived from an EMBL/GenBank/DDBJ whole genome shotgun (WGS) entry which is preliminary data.</text>
</comment>